<evidence type="ECO:0000313" key="5">
    <source>
        <dbReference type="Proteomes" id="UP000011200"/>
    </source>
</evidence>
<sequence>MLAAERRRAILRALDEGGGAVRVADLASRLRVSEMTVRRDLDAMDADELLRKVHGGAVSRHHRGEEPGSSVKAAQQRAEKAAIAELAASTIDDGVTIALSAGTTTTELARRLRRRPSITVVTNSLSVFDVLTGRTADTADDGTEGPTVHLCGGTRTPSDALVGPVAETAIASFRVDATYVGVHGIDPDAGLTSPNIAEAHTNRALIAIGAKLVVLADHTKYGEIGTNVFADLRQVDTLITDDRLADADRATLAGLVGTVMTAEVTTQP</sequence>
<organism evidence="4 5">
    <name type="scientific">Mycolicibacterium smegmatis (strain MKD8)</name>
    <name type="common">Mycobacterium smegmatis</name>
    <dbReference type="NCBI Taxonomy" id="1214915"/>
    <lineage>
        <taxon>Bacteria</taxon>
        <taxon>Bacillati</taxon>
        <taxon>Actinomycetota</taxon>
        <taxon>Actinomycetes</taxon>
        <taxon>Mycobacteriales</taxon>
        <taxon>Mycobacteriaceae</taxon>
        <taxon>Mycolicibacterium</taxon>
    </lineage>
</organism>
<evidence type="ECO:0000259" key="3">
    <source>
        <dbReference type="PROSITE" id="PS51000"/>
    </source>
</evidence>
<protein>
    <submittedName>
        <fullName evidence="4">DeoR-family protein transcriptional regulator</fullName>
    </submittedName>
</protein>
<dbReference type="InterPro" id="IPR050313">
    <property type="entry name" value="Carb_Metab_HTH_regulators"/>
</dbReference>
<dbReference type="InterPro" id="IPR001034">
    <property type="entry name" value="DeoR_HTH"/>
</dbReference>
<dbReference type="RefSeq" id="WP_003895145.1">
    <property type="nucleotide sequence ID" value="NZ_CP027541.1"/>
</dbReference>
<evidence type="ECO:0000313" key="4">
    <source>
        <dbReference type="EMBL" id="AWT54662.1"/>
    </source>
</evidence>
<dbReference type="Proteomes" id="UP000011200">
    <property type="component" value="Chromosome"/>
</dbReference>
<dbReference type="InterPro" id="IPR036388">
    <property type="entry name" value="WH-like_DNA-bd_sf"/>
</dbReference>
<reference evidence="5" key="2">
    <citation type="submission" date="2018-03" db="EMBL/GenBank/DDBJ databases">
        <authorList>
            <person name="Derbyshire K."/>
            <person name="Gray T.A."/>
            <person name="Champion M."/>
        </authorList>
    </citation>
    <scope>NUCLEOTIDE SEQUENCE [LARGE SCALE GENOMIC DNA]</scope>
    <source>
        <strain evidence="5">MKD8</strain>
    </source>
</reference>
<dbReference type="GO" id="GO:0003700">
    <property type="term" value="F:DNA-binding transcription factor activity"/>
    <property type="evidence" value="ECO:0007669"/>
    <property type="project" value="InterPro"/>
</dbReference>
<proteinExistence type="predicted"/>
<dbReference type="GeneID" id="93458443"/>
<reference evidence="4 5" key="1">
    <citation type="journal article" date="2013" name="Genome Announc.">
        <title>Draft genome sequence of MKD8, a conjugal recipient Mycobacterium smegmatis strain.</title>
        <authorList>
            <person name="Gray T.A."/>
            <person name="Palumbo M.J."/>
            <person name="Derbyshire K.M."/>
        </authorList>
    </citation>
    <scope>NUCLEOTIDE SEQUENCE [LARGE SCALE GENOMIC DNA]</scope>
    <source>
        <strain evidence="4 5">MKD8</strain>
    </source>
</reference>
<dbReference type="InterPro" id="IPR037171">
    <property type="entry name" value="NagB/RpiA_transferase-like"/>
</dbReference>
<dbReference type="PANTHER" id="PTHR30363:SF44">
    <property type="entry name" value="AGA OPERON TRANSCRIPTIONAL REPRESSOR-RELATED"/>
    <property type="match status" value="1"/>
</dbReference>
<dbReference type="AlphaFoldDB" id="A0A2U9PS79"/>
<dbReference type="PRINTS" id="PR00037">
    <property type="entry name" value="HTHLACR"/>
</dbReference>
<dbReference type="Gene3D" id="3.40.50.1360">
    <property type="match status" value="1"/>
</dbReference>
<keyword evidence="2" id="KW-0804">Transcription</keyword>
<dbReference type="Gene3D" id="1.10.10.10">
    <property type="entry name" value="Winged helix-like DNA-binding domain superfamily/Winged helix DNA-binding domain"/>
    <property type="match status" value="1"/>
</dbReference>
<dbReference type="SUPFAM" id="SSF100950">
    <property type="entry name" value="NagB/RpiA/CoA transferase-like"/>
    <property type="match status" value="1"/>
</dbReference>
<dbReference type="PANTHER" id="PTHR30363">
    <property type="entry name" value="HTH-TYPE TRANSCRIPTIONAL REGULATOR SRLR-RELATED"/>
    <property type="match status" value="1"/>
</dbReference>
<dbReference type="PROSITE" id="PS51000">
    <property type="entry name" value="HTH_DEOR_2"/>
    <property type="match status" value="1"/>
</dbReference>
<accession>A0A2U9PS79</accession>
<dbReference type="EMBL" id="CP027541">
    <property type="protein sequence ID" value="AWT54662.1"/>
    <property type="molecule type" value="Genomic_DNA"/>
</dbReference>
<evidence type="ECO:0000256" key="1">
    <source>
        <dbReference type="ARBA" id="ARBA00023015"/>
    </source>
</evidence>
<name>A0A2U9PS79_MYCSE</name>
<dbReference type="SMART" id="SM01134">
    <property type="entry name" value="DeoRC"/>
    <property type="match status" value="1"/>
</dbReference>
<dbReference type="Pfam" id="PF00455">
    <property type="entry name" value="DeoRC"/>
    <property type="match status" value="1"/>
</dbReference>
<dbReference type="Pfam" id="PF08220">
    <property type="entry name" value="HTH_DeoR"/>
    <property type="match status" value="1"/>
</dbReference>
<dbReference type="SUPFAM" id="SSF46785">
    <property type="entry name" value="Winged helix' DNA-binding domain"/>
    <property type="match status" value="1"/>
</dbReference>
<dbReference type="InterPro" id="IPR014036">
    <property type="entry name" value="DeoR-like_C"/>
</dbReference>
<dbReference type="SMART" id="SM00420">
    <property type="entry name" value="HTH_DEOR"/>
    <property type="match status" value="1"/>
</dbReference>
<feature type="domain" description="HTH deoR-type" evidence="3">
    <location>
        <begin position="4"/>
        <end position="59"/>
    </location>
</feature>
<gene>
    <name evidence="4" type="ORF">D806_036910</name>
</gene>
<dbReference type="InterPro" id="IPR036390">
    <property type="entry name" value="WH_DNA-bd_sf"/>
</dbReference>
<evidence type="ECO:0000256" key="2">
    <source>
        <dbReference type="ARBA" id="ARBA00023163"/>
    </source>
</evidence>
<keyword evidence="1" id="KW-0805">Transcription regulation</keyword>